<protein>
    <submittedName>
        <fullName evidence="1">Uncharacterized protein</fullName>
    </submittedName>
</protein>
<dbReference type="Proteomes" id="UP000319809">
    <property type="component" value="Chromosome"/>
</dbReference>
<sequence length="141" mass="15821">MIQTILNRLALVDGAVVREGFYAQGLARESQFIFLQPYTDLFGAKNGINQFRADLTLQVVAGINLSKSTNPTAELINLVRDIRSAFFKDERNTEKPSWLPKAITFKESEACKYIMPEAHEKHGLAVITLTLIHTVPFGEKL</sequence>
<reference evidence="1 2" key="1">
    <citation type="submission" date="2019-06" db="EMBL/GenBank/DDBJ databases">
        <title>The genome of Shewanella sp. SM1901.</title>
        <authorList>
            <person name="Cha Q."/>
        </authorList>
    </citation>
    <scope>NUCLEOTIDE SEQUENCE [LARGE SCALE GENOMIC DNA]</scope>
    <source>
        <strain evidence="1 2">SM1901</strain>
    </source>
</reference>
<dbReference type="AlphaFoldDB" id="A0A4Y5YHU7"/>
<keyword evidence="2" id="KW-1185">Reference proteome</keyword>
<name>A0A4Y5YHU7_9GAMM</name>
<gene>
    <name evidence="1" type="ORF">FH971_16265</name>
</gene>
<accession>A0A4Y5YHU7</accession>
<dbReference type="KEGG" id="spol:FH971_16265"/>
<organism evidence="1 2">
    <name type="scientific">Shewanella polaris</name>
    <dbReference type="NCBI Taxonomy" id="2588449"/>
    <lineage>
        <taxon>Bacteria</taxon>
        <taxon>Pseudomonadati</taxon>
        <taxon>Pseudomonadota</taxon>
        <taxon>Gammaproteobacteria</taxon>
        <taxon>Alteromonadales</taxon>
        <taxon>Shewanellaceae</taxon>
        <taxon>Shewanella</taxon>
    </lineage>
</organism>
<dbReference type="RefSeq" id="WP_140235021.1">
    <property type="nucleotide sequence ID" value="NZ_CP041036.1"/>
</dbReference>
<evidence type="ECO:0000313" key="1">
    <source>
        <dbReference type="EMBL" id="QDE32380.1"/>
    </source>
</evidence>
<proteinExistence type="predicted"/>
<evidence type="ECO:0000313" key="2">
    <source>
        <dbReference type="Proteomes" id="UP000319809"/>
    </source>
</evidence>
<dbReference type="EMBL" id="CP041036">
    <property type="protein sequence ID" value="QDE32380.1"/>
    <property type="molecule type" value="Genomic_DNA"/>
</dbReference>